<name>A0A2U2X2D2_9FLAO</name>
<sequence>MKDQIISDYIKMISKYSSLIISEANNSWKGIDFSKTEPQIIKDYLLSAGKGVDYLNHKISSVIHTQTRYEVKFASVYCHQKPRIVRTNNSITKCLGSTPSCELGDLMTIFVLLDKNKKIVHSTAKITQAKKKDILDSESQKCLYESDLDFEMPQNIVNESTNPDKLRILPNFNSNRNNALSYLILNNGFPLNKEIPNSSNLSYSWSHHLNLMMEFKTGLSFVAPTNKADNGWNCIINDLINIGAVKIKSSTKRGSGLEHFINAFNYYYTLHDKNITN</sequence>
<evidence type="ECO:0000313" key="2">
    <source>
        <dbReference type="Proteomes" id="UP000245370"/>
    </source>
</evidence>
<comment type="caution">
    <text evidence="1">The sequence shown here is derived from an EMBL/GenBank/DDBJ whole genome shotgun (WGS) entry which is preliminary data.</text>
</comment>
<reference evidence="1 2" key="1">
    <citation type="submission" date="2018-05" db="EMBL/GenBank/DDBJ databases">
        <title>Brumimicrobium oceani sp. nov., isolated from coastal sediment.</title>
        <authorList>
            <person name="Kou Y."/>
        </authorList>
    </citation>
    <scope>NUCLEOTIDE SEQUENCE [LARGE SCALE GENOMIC DNA]</scope>
    <source>
        <strain evidence="1 2">C305</strain>
    </source>
</reference>
<dbReference type="EMBL" id="QFRJ01000015">
    <property type="protein sequence ID" value="PWH81909.1"/>
    <property type="molecule type" value="Genomic_DNA"/>
</dbReference>
<proteinExistence type="predicted"/>
<evidence type="ECO:0000313" key="1">
    <source>
        <dbReference type="EMBL" id="PWH81909.1"/>
    </source>
</evidence>
<keyword evidence="2" id="KW-1185">Reference proteome</keyword>
<protein>
    <submittedName>
        <fullName evidence="1">Uncharacterized protein</fullName>
    </submittedName>
</protein>
<organism evidence="1 2">
    <name type="scientific">Brumimicrobium oceani</name>
    <dbReference type="NCBI Taxonomy" id="2100725"/>
    <lineage>
        <taxon>Bacteria</taxon>
        <taxon>Pseudomonadati</taxon>
        <taxon>Bacteroidota</taxon>
        <taxon>Flavobacteriia</taxon>
        <taxon>Flavobacteriales</taxon>
        <taxon>Crocinitomicaceae</taxon>
        <taxon>Brumimicrobium</taxon>
    </lineage>
</organism>
<dbReference type="AlphaFoldDB" id="A0A2U2X2D2"/>
<reference evidence="1 2" key="2">
    <citation type="submission" date="2018-05" db="EMBL/GenBank/DDBJ databases">
        <authorList>
            <person name="Lanie J.A."/>
            <person name="Ng W.-L."/>
            <person name="Kazmierczak K.M."/>
            <person name="Andrzejewski T.M."/>
            <person name="Davidsen T.M."/>
            <person name="Wayne K.J."/>
            <person name="Tettelin H."/>
            <person name="Glass J.I."/>
            <person name="Rusch D."/>
            <person name="Podicherti R."/>
            <person name="Tsui H.-C.T."/>
            <person name="Winkler M.E."/>
        </authorList>
    </citation>
    <scope>NUCLEOTIDE SEQUENCE [LARGE SCALE GENOMIC DNA]</scope>
    <source>
        <strain evidence="1 2">C305</strain>
    </source>
</reference>
<dbReference type="RefSeq" id="WP_109360552.1">
    <property type="nucleotide sequence ID" value="NZ_QFRJ01000015.1"/>
</dbReference>
<dbReference type="Proteomes" id="UP000245370">
    <property type="component" value="Unassembled WGS sequence"/>
</dbReference>
<gene>
    <name evidence="1" type="ORF">DIT68_14550</name>
</gene>
<dbReference type="OrthoDB" id="9932470at2"/>
<accession>A0A2U2X2D2</accession>